<dbReference type="GO" id="GO:0051750">
    <property type="term" value="F:delta(3,5)-delta(2,4)-dienoyl-CoA isomerase activity"/>
    <property type="evidence" value="ECO:0007669"/>
    <property type="project" value="TreeGrafter"/>
</dbReference>
<dbReference type="SUPFAM" id="SSF52096">
    <property type="entry name" value="ClpP/crotonase"/>
    <property type="match status" value="1"/>
</dbReference>
<evidence type="ECO:0000256" key="1">
    <source>
        <dbReference type="ARBA" id="ARBA00005254"/>
    </source>
</evidence>
<feature type="non-terminal residue" evidence="2">
    <location>
        <position position="173"/>
    </location>
</feature>
<dbReference type="Pfam" id="PF00378">
    <property type="entry name" value="ECH_1"/>
    <property type="match status" value="1"/>
</dbReference>
<sequence length="173" mass="18079">AGLLMASSETYETLALSSSPDAPGVLEVAINRPDSLNAFNGLFWVEMKRCMEAASDDPEVRCVVLHGGSCRLFTSGLDLKEEMSGGSGGTLGIGAAATTKADVSRRALRMEAGIRIAQDGISSVERCRKPVVVAMHSGVIGGGVDLVCACDIRYCSEDTFFSIAEVNVGLTAD</sequence>
<dbReference type="PANTHER" id="PTHR43149:SF1">
    <property type="entry name" value="DELTA(3,5)-DELTA(2,4)-DIENOYL-COA ISOMERASE, MITOCHONDRIAL"/>
    <property type="match status" value="1"/>
</dbReference>
<dbReference type="GO" id="GO:0005739">
    <property type="term" value="C:mitochondrion"/>
    <property type="evidence" value="ECO:0007669"/>
    <property type="project" value="TreeGrafter"/>
</dbReference>
<dbReference type="InterPro" id="IPR029045">
    <property type="entry name" value="ClpP/crotonase-like_dom_sf"/>
</dbReference>
<accession>A0A813H552</accession>
<dbReference type="CDD" id="cd06558">
    <property type="entry name" value="crotonase-like"/>
    <property type="match status" value="1"/>
</dbReference>
<protein>
    <recommendedName>
        <fullName evidence="4">3-hydroxyisobutyryl-CoA hydrolase</fullName>
    </recommendedName>
</protein>
<keyword evidence="3" id="KW-1185">Reference proteome</keyword>
<feature type="non-terminal residue" evidence="2">
    <location>
        <position position="1"/>
    </location>
</feature>
<name>A0A813H552_POLGL</name>
<evidence type="ECO:0008006" key="4">
    <source>
        <dbReference type="Google" id="ProtNLM"/>
    </source>
</evidence>
<evidence type="ECO:0000313" key="2">
    <source>
        <dbReference type="EMBL" id="CAE8632782.1"/>
    </source>
</evidence>
<organism evidence="2 3">
    <name type="scientific">Polarella glacialis</name>
    <name type="common">Dinoflagellate</name>
    <dbReference type="NCBI Taxonomy" id="89957"/>
    <lineage>
        <taxon>Eukaryota</taxon>
        <taxon>Sar</taxon>
        <taxon>Alveolata</taxon>
        <taxon>Dinophyceae</taxon>
        <taxon>Suessiales</taxon>
        <taxon>Suessiaceae</taxon>
        <taxon>Polarella</taxon>
    </lineage>
</organism>
<evidence type="ECO:0000313" key="3">
    <source>
        <dbReference type="Proteomes" id="UP000654075"/>
    </source>
</evidence>
<dbReference type="Gene3D" id="3.90.226.10">
    <property type="entry name" value="2-enoyl-CoA Hydratase, Chain A, domain 1"/>
    <property type="match status" value="1"/>
</dbReference>
<dbReference type="EMBL" id="CAJNNV010030521">
    <property type="protein sequence ID" value="CAE8632782.1"/>
    <property type="molecule type" value="Genomic_DNA"/>
</dbReference>
<gene>
    <name evidence="2" type="ORF">PGLA1383_LOCUS48710</name>
</gene>
<dbReference type="Proteomes" id="UP000654075">
    <property type="component" value="Unassembled WGS sequence"/>
</dbReference>
<comment type="similarity">
    <text evidence="1">Belongs to the enoyl-CoA hydratase/isomerase family.</text>
</comment>
<proteinExistence type="inferred from homology"/>
<dbReference type="InterPro" id="IPR001753">
    <property type="entry name" value="Enoyl-CoA_hydra/iso"/>
</dbReference>
<comment type="caution">
    <text evidence="2">The sequence shown here is derived from an EMBL/GenBank/DDBJ whole genome shotgun (WGS) entry which is preliminary data.</text>
</comment>
<dbReference type="OrthoDB" id="14970at2759"/>
<dbReference type="PANTHER" id="PTHR43149">
    <property type="entry name" value="ENOYL-COA HYDRATASE"/>
    <property type="match status" value="1"/>
</dbReference>
<dbReference type="AlphaFoldDB" id="A0A813H552"/>
<reference evidence="2" key="1">
    <citation type="submission" date="2021-02" db="EMBL/GenBank/DDBJ databases">
        <authorList>
            <person name="Dougan E. K."/>
            <person name="Rhodes N."/>
            <person name="Thang M."/>
            <person name="Chan C."/>
        </authorList>
    </citation>
    <scope>NUCLEOTIDE SEQUENCE</scope>
</reference>
<dbReference type="InterPro" id="IPR045002">
    <property type="entry name" value="Ech1-like"/>
</dbReference>